<evidence type="ECO:0000313" key="3">
    <source>
        <dbReference type="Proteomes" id="UP000676194"/>
    </source>
</evidence>
<dbReference type="SMART" id="SM01321">
    <property type="entry name" value="Y1_Tnp"/>
    <property type="match status" value="1"/>
</dbReference>
<keyword evidence="3" id="KW-1185">Reference proteome</keyword>
<dbReference type="NCBIfam" id="NF033573">
    <property type="entry name" value="transpos_IS200"/>
    <property type="match status" value="1"/>
</dbReference>
<dbReference type="GO" id="GO:0003677">
    <property type="term" value="F:DNA binding"/>
    <property type="evidence" value="ECO:0007669"/>
    <property type="project" value="InterPro"/>
</dbReference>
<dbReference type="SUPFAM" id="SSF143422">
    <property type="entry name" value="Transposase IS200-like"/>
    <property type="match status" value="1"/>
</dbReference>
<name>A0A8E6B3P5_9BACT</name>
<dbReference type="Proteomes" id="UP000676194">
    <property type="component" value="Chromosome"/>
</dbReference>
<gene>
    <name evidence="2" type="primary">tnpA</name>
    <name evidence="2" type="ORF">KIH39_18715</name>
</gene>
<dbReference type="KEGG" id="tsph:KIH39_18715"/>
<dbReference type="PANTHER" id="PTHR33360:SF2">
    <property type="entry name" value="TRANSPOSASE FOR INSERTION SEQUENCE ELEMENT IS200"/>
    <property type="match status" value="1"/>
</dbReference>
<feature type="domain" description="Transposase IS200-like" evidence="1">
    <location>
        <begin position="5"/>
        <end position="119"/>
    </location>
</feature>
<evidence type="ECO:0000313" key="2">
    <source>
        <dbReference type="EMBL" id="QVL30869.1"/>
    </source>
</evidence>
<dbReference type="Pfam" id="PF01797">
    <property type="entry name" value="Y1_Tnp"/>
    <property type="match status" value="1"/>
</dbReference>
<dbReference type="GO" id="GO:0004803">
    <property type="term" value="F:transposase activity"/>
    <property type="evidence" value="ECO:0007669"/>
    <property type="project" value="InterPro"/>
</dbReference>
<dbReference type="InterPro" id="IPR002686">
    <property type="entry name" value="Transposase_17"/>
</dbReference>
<dbReference type="InterPro" id="IPR036515">
    <property type="entry name" value="Transposase_17_sf"/>
</dbReference>
<evidence type="ECO:0000259" key="1">
    <source>
        <dbReference type="SMART" id="SM01321"/>
    </source>
</evidence>
<dbReference type="Gene3D" id="3.30.70.1290">
    <property type="entry name" value="Transposase IS200-like"/>
    <property type="match status" value="1"/>
</dbReference>
<accession>A0A8E6B3P5</accession>
<dbReference type="AlphaFoldDB" id="A0A8E6B3P5"/>
<protein>
    <submittedName>
        <fullName evidence="2">IS200/IS605 family transposase</fullName>
    </submittedName>
</protein>
<dbReference type="EMBL" id="CP074694">
    <property type="protein sequence ID" value="QVL30869.1"/>
    <property type="molecule type" value="Genomic_DNA"/>
</dbReference>
<reference evidence="2" key="1">
    <citation type="submission" date="2021-05" db="EMBL/GenBank/DDBJ databases">
        <title>Complete genome sequence of the cellulolytic planctomycete Telmatocola sphagniphila SP2T and characterization of the first cellulase from planctomycetes.</title>
        <authorList>
            <person name="Rakitin A.L."/>
            <person name="Beletsky A.V."/>
            <person name="Naumoff D.G."/>
            <person name="Kulichevskaya I.S."/>
            <person name="Mardanov A.V."/>
            <person name="Ravin N.V."/>
            <person name="Dedysh S.N."/>
        </authorList>
    </citation>
    <scope>NUCLEOTIDE SEQUENCE</scope>
    <source>
        <strain evidence="2">SP2T</strain>
    </source>
</reference>
<organism evidence="2 3">
    <name type="scientific">Telmatocola sphagniphila</name>
    <dbReference type="NCBI Taxonomy" id="1123043"/>
    <lineage>
        <taxon>Bacteria</taxon>
        <taxon>Pseudomonadati</taxon>
        <taxon>Planctomycetota</taxon>
        <taxon>Planctomycetia</taxon>
        <taxon>Gemmatales</taxon>
        <taxon>Gemmataceae</taxon>
    </lineage>
</organism>
<dbReference type="PANTHER" id="PTHR33360">
    <property type="entry name" value="TRANSPOSASE FOR INSERTION SEQUENCE ELEMENT IS200"/>
    <property type="match status" value="1"/>
</dbReference>
<proteinExistence type="predicted"/>
<dbReference type="RefSeq" id="WP_213494751.1">
    <property type="nucleotide sequence ID" value="NZ_CP074694.1"/>
</dbReference>
<dbReference type="GO" id="GO:0006313">
    <property type="term" value="P:DNA transposition"/>
    <property type="evidence" value="ECO:0007669"/>
    <property type="project" value="InterPro"/>
</dbReference>
<sequence length="150" mass="18295">MAHSLSKLYVHLIFSTKYRLPLLLDSFRSRFHDYLGGILRELEVPAIEMNSEPDHVHILFVQSRTMCLAEIVQEVKRSSSIWLKKVDSSLENFYWQKGYGAFSVSESFLEQIQIYIRNQREHHRKISYQEEYRDWLHQYRIEYDERYVWE</sequence>